<dbReference type="PATRIC" id="fig|54915.3.peg.5518"/>
<feature type="transmembrane region" description="Helical" evidence="8">
    <location>
        <begin position="163"/>
        <end position="186"/>
    </location>
</feature>
<dbReference type="InterPro" id="IPR011701">
    <property type="entry name" value="MFS"/>
</dbReference>
<dbReference type="PROSITE" id="PS00216">
    <property type="entry name" value="SUGAR_TRANSPORT_1"/>
    <property type="match status" value="1"/>
</dbReference>
<evidence type="ECO:0000259" key="9">
    <source>
        <dbReference type="PROSITE" id="PS50850"/>
    </source>
</evidence>
<feature type="transmembrane region" description="Helical" evidence="8">
    <location>
        <begin position="494"/>
        <end position="517"/>
    </location>
</feature>
<keyword evidence="3" id="KW-1003">Cell membrane</keyword>
<evidence type="ECO:0000313" key="12">
    <source>
        <dbReference type="Proteomes" id="UP000036834"/>
    </source>
</evidence>
<keyword evidence="13" id="KW-1185">Reference proteome</keyword>
<evidence type="ECO:0000313" key="11">
    <source>
        <dbReference type="EMBL" id="KNB74452.1"/>
    </source>
</evidence>
<feature type="domain" description="Major facilitator superfamily (MFS) profile" evidence="9">
    <location>
        <begin position="12"/>
        <end position="522"/>
    </location>
</feature>
<dbReference type="CDD" id="cd17502">
    <property type="entry name" value="MFS_Azr1_MDR_like"/>
    <property type="match status" value="1"/>
</dbReference>
<evidence type="ECO:0000313" key="10">
    <source>
        <dbReference type="EMBL" id="GED67930.1"/>
    </source>
</evidence>
<dbReference type="STRING" id="54915.ADS79_01815"/>
<feature type="transmembrane region" description="Helical" evidence="8">
    <location>
        <begin position="198"/>
        <end position="218"/>
    </location>
</feature>
<feature type="transmembrane region" description="Helical" evidence="8">
    <location>
        <begin position="303"/>
        <end position="323"/>
    </location>
</feature>
<evidence type="ECO:0000256" key="2">
    <source>
        <dbReference type="ARBA" id="ARBA00022448"/>
    </source>
</evidence>
<dbReference type="NCBIfam" id="TIGR00711">
    <property type="entry name" value="efflux_EmrB"/>
    <property type="match status" value="1"/>
</dbReference>
<reference evidence="12" key="1">
    <citation type="submission" date="2015-07" db="EMBL/GenBank/DDBJ databases">
        <title>Genome sequencing project for genomic taxonomy and phylogenomics of Bacillus-like bacteria.</title>
        <authorList>
            <person name="Liu B."/>
            <person name="Wang J."/>
            <person name="Zhu Y."/>
            <person name="Liu G."/>
            <person name="Chen Q."/>
            <person name="Chen Z."/>
            <person name="Lan J."/>
            <person name="Che J."/>
            <person name="Ge C."/>
            <person name="Shi H."/>
            <person name="Pan Z."/>
            <person name="Liu X."/>
        </authorList>
    </citation>
    <scope>NUCLEOTIDE SEQUENCE [LARGE SCALE GENOMIC DNA]</scope>
    <source>
        <strain evidence="12">DSM 9887</strain>
    </source>
</reference>
<dbReference type="InterPro" id="IPR004638">
    <property type="entry name" value="EmrB-like"/>
</dbReference>
<keyword evidence="6 8" id="KW-0472">Membrane</keyword>
<dbReference type="EMBL" id="LGIQ01000002">
    <property type="protein sequence ID" value="KNB74452.1"/>
    <property type="molecule type" value="Genomic_DNA"/>
</dbReference>
<dbReference type="Gene3D" id="1.20.1250.20">
    <property type="entry name" value="MFS general substrate transporter like domains"/>
    <property type="match status" value="1"/>
</dbReference>
<dbReference type="AlphaFoldDB" id="A0A0K9Z0R1"/>
<sequence length="551" mass="58988">MTNLTEKRKITIMIAIITAMFFSAINQTIIGVAMPRIIAKLGGMDYYSWAITIYLLTSTVASVLVGKLSDIYGRKPFILAGIGLFSIGALLSGFSGDIFQLITFRAIQGAGAGIIMSTAFTAMGDLYEPRERAKWTGVMSAVFGVSSVAGPLLGGYIVDHLDWHWVFWIFLPIGVVAFLLILFNFPQVEKRKGESVDYWGSIFLTTTIVPMLLAFSWAGEGANKYAWGSWQILSLLAITAVSLLIFIWVETKVKTPMLPLGLFKNSIFTVSNLIGFFLNAGMMGAIIYVPFFVQGVKGISPTMAGYVTMPMSIAMLVTSALSGQIITKTGKYKKMAISGLLVMTLGMVLMYFMVPSTPIYLLVLYMIILGLGMGIAMPVFSLTVQNAVAPQQLGVATATSQLFRNLGGTIGIAVMGSVMSAGIASKMSKLSGTMGQGAASAPTDPALAEKLALFANPQNLLDQPKIEAALHSLPPESQAMFTHMLDLIREAMSYAITTTFLTGAIVAGFAVVLALFLKEIPLRSGSGKAEKKNEAKAEQHSDAAGTEGARA</sequence>
<evidence type="ECO:0000256" key="6">
    <source>
        <dbReference type="ARBA" id="ARBA00023136"/>
    </source>
</evidence>
<feature type="transmembrane region" description="Helical" evidence="8">
    <location>
        <begin position="77"/>
        <end position="96"/>
    </location>
</feature>
<evidence type="ECO:0000313" key="13">
    <source>
        <dbReference type="Proteomes" id="UP000319578"/>
    </source>
</evidence>
<comment type="subcellular location">
    <subcellularLocation>
        <location evidence="1">Cell membrane</location>
        <topology evidence="1">Multi-pass membrane protein</topology>
    </subcellularLocation>
</comment>
<dbReference type="SUPFAM" id="SSF103473">
    <property type="entry name" value="MFS general substrate transporter"/>
    <property type="match status" value="1"/>
</dbReference>
<evidence type="ECO:0000256" key="8">
    <source>
        <dbReference type="SAM" id="Phobius"/>
    </source>
</evidence>
<evidence type="ECO:0000256" key="1">
    <source>
        <dbReference type="ARBA" id="ARBA00004651"/>
    </source>
</evidence>
<dbReference type="InterPro" id="IPR036259">
    <property type="entry name" value="MFS_trans_sf"/>
</dbReference>
<feature type="transmembrane region" description="Helical" evidence="8">
    <location>
        <begin position="135"/>
        <end position="157"/>
    </location>
</feature>
<dbReference type="RefSeq" id="WP_049736696.1">
    <property type="nucleotide sequence ID" value="NZ_BJON01000006.1"/>
</dbReference>
<dbReference type="GO" id="GO:0005886">
    <property type="term" value="C:plasma membrane"/>
    <property type="evidence" value="ECO:0007669"/>
    <property type="project" value="UniProtKB-SubCell"/>
</dbReference>
<accession>A0A0K9Z0R1</accession>
<feature type="transmembrane region" description="Helical" evidence="8">
    <location>
        <begin position="102"/>
        <end position="123"/>
    </location>
</feature>
<feature type="transmembrane region" description="Helical" evidence="8">
    <location>
        <begin position="402"/>
        <end position="424"/>
    </location>
</feature>
<dbReference type="GO" id="GO:0022857">
    <property type="term" value="F:transmembrane transporter activity"/>
    <property type="evidence" value="ECO:0007669"/>
    <property type="project" value="InterPro"/>
</dbReference>
<dbReference type="PROSITE" id="PS50850">
    <property type="entry name" value="MFS"/>
    <property type="match status" value="1"/>
</dbReference>
<comment type="caution">
    <text evidence="11">The sequence shown here is derived from an EMBL/GenBank/DDBJ whole genome shotgun (WGS) entry which is preliminary data.</text>
</comment>
<dbReference type="PRINTS" id="PR01036">
    <property type="entry name" value="TCRTETB"/>
</dbReference>
<evidence type="ECO:0000256" key="3">
    <source>
        <dbReference type="ARBA" id="ARBA00022475"/>
    </source>
</evidence>
<dbReference type="InterPro" id="IPR005829">
    <property type="entry name" value="Sugar_transporter_CS"/>
</dbReference>
<protein>
    <submittedName>
        <fullName evidence="11">MFS transporter</fullName>
    </submittedName>
</protein>
<dbReference type="PANTHER" id="PTHR23501">
    <property type="entry name" value="MAJOR FACILITATOR SUPERFAMILY"/>
    <property type="match status" value="1"/>
</dbReference>
<feature type="transmembrane region" description="Helical" evidence="8">
    <location>
        <begin position="359"/>
        <end position="382"/>
    </location>
</feature>
<feature type="compositionally biased region" description="Basic and acidic residues" evidence="7">
    <location>
        <begin position="528"/>
        <end position="541"/>
    </location>
</feature>
<dbReference type="Proteomes" id="UP000319578">
    <property type="component" value="Unassembled WGS sequence"/>
</dbReference>
<feature type="transmembrane region" description="Helical" evidence="8">
    <location>
        <begin position="46"/>
        <end position="65"/>
    </location>
</feature>
<evidence type="ECO:0000256" key="4">
    <source>
        <dbReference type="ARBA" id="ARBA00022692"/>
    </source>
</evidence>
<dbReference type="Pfam" id="PF07690">
    <property type="entry name" value="MFS_1"/>
    <property type="match status" value="1"/>
</dbReference>
<dbReference type="OrthoDB" id="9816041at2"/>
<gene>
    <name evidence="11" type="ORF">ADS79_01815</name>
    <name evidence="10" type="ORF">BRE01_16320</name>
</gene>
<keyword evidence="2" id="KW-0813">Transport</keyword>
<feature type="transmembrane region" description="Helical" evidence="8">
    <location>
        <begin position="230"/>
        <end position="249"/>
    </location>
</feature>
<reference evidence="11" key="2">
    <citation type="submission" date="2015-07" db="EMBL/GenBank/DDBJ databases">
        <title>MeaNS - Measles Nucleotide Surveillance Program.</title>
        <authorList>
            <person name="Tran T."/>
            <person name="Druce J."/>
        </authorList>
    </citation>
    <scope>NUCLEOTIDE SEQUENCE</scope>
    <source>
        <strain evidence="11">DSM 9887</strain>
    </source>
</reference>
<feature type="region of interest" description="Disordered" evidence="7">
    <location>
        <begin position="525"/>
        <end position="551"/>
    </location>
</feature>
<keyword evidence="5 8" id="KW-1133">Transmembrane helix</keyword>
<dbReference type="EMBL" id="BJON01000006">
    <property type="protein sequence ID" value="GED67930.1"/>
    <property type="molecule type" value="Genomic_DNA"/>
</dbReference>
<dbReference type="InterPro" id="IPR020846">
    <property type="entry name" value="MFS_dom"/>
</dbReference>
<dbReference type="FunFam" id="1.20.1720.10:FF:000004">
    <property type="entry name" value="EmrB/QacA family drug resistance transporter"/>
    <property type="match status" value="1"/>
</dbReference>
<feature type="transmembrane region" description="Helical" evidence="8">
    <location>
        <begin position="12"/>
        <end position="34"/>
    </location>
</feature>
<evidence type="ECO:0000256" key="5">
    <source>
        <dbReference type="ARBA" id="ARBA00022989"/>
    </source>
</evidence>
<proteinExistence type="predicted"/>
<keyword evidence="4 8" id="KW-0812">Transmembrane</keyword>
<name>A0A0K9Z0R1_9BACL</name>
<reference evidence="10 13" key="3">
    <citation type="submission" date="2019-06" db="EMBL/GenBank/DDBJ databases">
        <title>Whole genome shotgun sequence of Brevibacillus reuszeri NBRC 15719.</title>
        <authorList>
            <person name="Hosoyama A."/>
            <person name="Uohara A."/>
            <person name="Ohji S."/>
            <person name="Ichikawa N."/>
        </authorList>
    </citation>
    <scope>NUCLEOTIDE SEQUENCE [LARGE SCALE GENOMIC DNA]</scope>
    <source>
        <strain evidence="10 13">NBRC 15719</strain>
    </source>
</reference>
<evidence type="ECO:0000256" key="7">
    <source>
        <dbReference type="SAM" id="MobiDB-lite"/>
    </source>
</evidence>
<dbReference type="Gene3D" id="1.20.1720.10">
    <property type="entry name" value="Multidrug resistance protein D"/>
    <property type="match status" value="1"/>
</dbReference>
<feature type="transmembrane region" description="Helical" evidence="8">
    <location>
        <begin position="270"/>
        <end position="291"/>
    </location>
</feature>
<organism evidence="11 12">
    <name type="scientific">Brevibacillus reuszeri</name>
    <dbReference type="NCBI Taxonomy" id="54915"/>
    <lineage>
        <taxon>Bacteria</taxon>
        <taxon>Bacillati</taxon>
        <taxon>Bacillota</taxon>
        <taxon>Bacilli</taxon>
        <taxon>Bacillales</taxon>
        <taxon>Paenibacillaceae</taxon>
        <taxon>Brevibacillus</taxon>
    </lineage>
</organism>
<dbReference type="PANTHER" id="PTHR23501:SF197">
    <property type="entry name" value="COMD"/>
    <property type="match status" value="1"/>
</dbReference>
<feature type="transmembrane region" description="Helical" evidence="8">
    <location>
        <begin position="335"/>
        <end position="353"/>
    </location>
</feature>
<dbReference type="Proteomes" id="UP000036834">
    <property type="component" value="Unassembled WGS sequence"/>
</dbReference>